<dbReference type="PROSITE" id="PS50206">
    <property type="entry name" value="RHODANESE_3"/>
    <property type="match status" value="1"/>
</dbReference>
<gene>
    <name evidence="2" type="ORF">LrDSM24759_07490</name>
</gene>
<evidence type="ECO:0000313" key="3">
    <source>
        <dbReference type="Proteomes" id="UP000257317"/>
    </source>
</evidence>
<evidence type="ECO:0000313" key="2">
    <source>
        <dbReference type="EMBL" id="GBG04835.1"/>
    </source>
</evidence>
<evidence type="ECO:0000259" key="1">
    <source>
        <dbReference type="PROSITE" id="PS50206"/>
    </source>
</evidence>
<dbReference type="SUPFAM" id="SSF52821">
    <property type="entry name" value="Rhodanese/Cell cycle control phosphatase"/>
    <property type="match status" value="1"/>
</dbReference>
<organism evidence="2 3">
    <name type="scientific">Lactobacillus rodentium</name>
    <dbReference type="NCBI Taxonomy" id="947835"/>
    <lineage>
        <taxon>Bacteria</taxon>
        <taxon>Bacillati</taxon>
        <taxon>Bacillota</taxon>
        <taxon>Bacilli</taxon>
        <taxon>Lactobacillales</taxon>
        <taxon>Lactobacillaceae</taxon>
        <taxon>Lactobacillus</taxon>
    </lineage>
</organism>
<protein>
    <recommendedName>
        <fullName evidence="1">Rhodanese domain-containing protein</fullName>
    </recommendedName>
</protein>
<dbReference type="CDD" id="cd00158">
    <property type="entry name" value="RHOD"/>
    <property type="match status" value="1"/>
</dbReference>
<dbReference type="Gene3D" id="3.40.250.10">
    <property type="entry name" value="Rhodanese-like domain"/>
    <property type="match status" value="1"/>
</dbReference>
<dbReference type="Proteomes" id="UP000257317">
    <property type="component" value="Unassembled WGS sequence"/>
</dbReference>
<dbReference type="Pfam" id="PF00581">
    <property type="entry name" value="Rhodanese"/>
    <property type="match status" value="1"/>
</dbReference>
<feature type="domain" description="Rhodanese" evidence="1">
    <location>
        <begin position="15"/>
        <end position="97"/>
    </location>
</feature>
<dbReference type="PANTHER" id="PTHR44086">
    <property type="entry name" value="THIOSULFATE SULFURTRANSFERASE RDL2, MITOCHONDRIAL-RELATED"/>
    <property type="match status" value="1"/>
</dbReference>
<comment type="caution">
    <text evidence="2">The sequence shown here is derived from an EMBL/GenBank/DDBJ whole genome shotgun (WGS) entry which is preliminary data.</text>
</comment>
<name>A0A2Z6TD63_9LACO</name>
<dbReference type="RefSeq" id="WP_117118176.1">
    <property type="nucleotide sequence ID" value="NZ_BFBY01000004.1"/>
</dbReference>
<dbReference type="EMBL" id="BFBY01000004">
    <property type="protein sequence ID" value="GBG04835.1"/>
    <property type="molecule type" value="Genomic_DNA"/>
</dbReference>
<reference evidence="3" key="1">
    <citation type="submission" date="2018-03" db="EMBL/GenBank/DDBJ databases">
        <title>New taxa in the Lactobacillus gasseri group.</title>
        <authorList>
            <person name="Tanizawa Y."/>
            <person name="Tohno M."/>
            <person name="Endo A."/>
            <person name="Arita M."/>
        </authorList>
    </citation>
    <scope>NUCLEOTIDE SEQUENCE [LARGE SCALE GENOMIC DNA]</scope>
    <source>
        <strain evidence="3">DSM 24759</strain>
    </source>
</reference>
<dbReference type="AlphaFoldDB" id="A0A2Z6TD63"/>
<dbReference type="InterPro" id="IPR001763">
    <property type="entry name" value="Rhodanese-like_dom"/>
</dbReference>
<dbReference type="InterPro" id="IPR036873">
    <property type="entry name" value="Rhodanese-like_dom_sf"/>
</dbReference>
<proteinExistence type="predicted"/>
<dbReference type="OrthoDB" id="9800872at2"/>
<sequence length="100" mass="11639">MTAISIKDINRHLNGSSNCYIIDVRSPVEFATGHIPKSINFPLDELHNFKFPKHHSYLFICNNGKRAKAAYKHLKEMGYSYIFHVKENIFSWSGQLSYDF</sequence>
<keyword evidence="3" id="KW-1185">Reference proteome</keyword>
<dbReference type="PANTHER" id="PTHR44086:SF10">
    <property type="entry name" value="THIOSULFATE SULFURTRANSFERASE_RHODANESE-LIKE DOMAIN-CONTAINING PROTEIN 3"/>
    <property type="match status" value="1"/>
</dbReference>
<accession>A0A2Z6TD63</accession>
<dbReference type="SMART" id="SM00450">
    <property type="entry name" value="RHOD"/>
    <property type="match status" value="1"/>
</dbReference>
<dbReference type="GO" id="GO:0004792">
    <property type="term" value="F:thiosulfate-cyanide sulfurtransferase activity"/>
    <property type="evidence" value="ECO:0007669"/>
    <property type="project" value="TreeGrafter"/>
</dbReference>